<keyword evidence="2 4" id="KW-0807">Transducer</keyword>
<feature type="transmembrane region" description="Helical" evidence="5">
    <location>
        <begin position="31"/>
        <end position="47"/>
    </location>
</feature>
<dbReference type="InterPro" id="IPR004090">
    <property type="entry name" value="Chemotax_Me-accpt_rcpt"/>
</dbReference>
<dbReference type="GO" id="GO:0006935">
    <property type="term" value="P:chemotaxis"/>
    <property type="evidence" value="ECO:0007669"/>
    <property type="project" value="InterPro"/>
</dbReference>
<dbReference type="PANTHER" id="PTHR32089:SF112">
    <property type="entry name" value="LYSOZYME-LIKE PROTEIN-RELATED"/>
    <property type="match status" value="1"/>
</dbReference>
<gene>
    <name evidence="7" type="ORF">DIZ78_04795</name>
</gene>
<dbReference type="PROSITE" id="PS50111">
    <property type="entry name" value="CHEMOTAXIS_TRANSDUC_2"/>
    <property type="match status" value="1"/>
</dbReference>
<proteinExistence type="inferred from homology"/>
<dbReference type="PANTHER" id="PTHR32089">
    <property type="entry name" value="METHYL-ACCEPTING CHEMOTAXIS PROTEIN MCPB"/>
    <property type="match status" value="1"/>
</dbReference>
<feature type="domain" description="Methyl-accepting transducer" evidence="6">
    <location>
        <begin position="92"/>
        <end position="319"/>
    </location>
</feature>
<dbReference type="GO" id="GO:0016020">
    <property type="term" value="C:membrane"/>
    <property type="evidence" value="ECO:0007669"/>
    <property type="project" value="UniProtKB-SubCell"/>
</dbReference>
<dbReference type="SUPFAM" id="SSF58104">
    <property type="entry name" value="Methyl-accepting chemotaxis protein (MCP) signaling domain"/>
    <property type="match status" value="1"/>
</dbReference>
<name>A0A370DS56_9GAMM</name>
<evidence type="ECO:0000256" key="2">
    <source>
        <dbReference type="ARBA" id="ARBA00023224"/>
    </source>
</evidence>
<evidence type="ECO:0000313" key="7">
    <source>
        <dbReference type="EMBL" id="RDH87860.1"/>
    </source>
</evidence>
<dbReference type="PRINTS" id="PR00260">
    <property type="entry name" value="CHEMTRNSDUCR"/>
</dbReference>
<organism evidence="7 8">
    <name type="scientific">endosymbiont of Escarpia spicata</name>
    <dbReference type="NCBI Taxonomy" id="2200908"/>
    <lineage>
        <taxon>Bacteria</taxon>
        <taxon>Pseudomonadati</taxon>
        <taxon>Pseudomonadota</taxon>
        <taxon>Gammaproteobacteria</taxon>
        <taxon>sulfur-oxidizing symbionts</taxon>
    </lineage>
</organism>
<dbReference type="Pfam" id="PF00015">
    <property type="entry name" value="MCPsignal"/>
    <property type="match status" value="1"/>
</dbReference>
<keyword evidence="5" id="KW-1133">Transmembrane helix</keyword>
<dbReference type="GO" id="GO:0004888">
    <property type="term" value="F:transmembrane signaling receptor activity"/>
    <property type="evidence" value="ECO:0007669"/>
    <property type="project" value="InterPro"/>
</dbReference>
<evidence type="ECO:0000256" key="4">
    <source>
        <dbReference type="PROSITE-ProRule" id="PRU00284"/>
    </source>
</evidence>
<keyword evidence="5" id="KW-0472">Membrane</keyword>
<feature type="transmembrane region" description="Helical" evidence="5">
    <location>
        <begin position="7"/>
        <end position="25"/>
    </location>
</feature>
<sequence length="400" mass="44121">MNPKYPYPWIALGALLAGIVSQTLIDNSWVWLGFQSVALSAIVAGLIRHHFQQQRQSEAINKAAATRIQQSVEYESLFDQAMQDVNAQFQAVHSDLNHVANLVNDAINRLSNNFATINDESNRQEQTLSSLVDQLVQSVKSEETNQQIAGIEGFAHETEKIVDNFATTIRGVTEANKTIVDRFTNINTDADGAVSLLKDVDDISAQTNLLALNAAIEAARAGDAGRGFAVVADEVRNLSQRTTNFNNQIKEKLTAMQEDIHSIRSIVEKSASTDISTIDASQAALSQMWDDMRSINQVVRNNTSQIAAITQKTQQQVAAGFTSLQVDDMSRQILEHSHLRLERLTEVTNQISGILQHHQGGEPPLTELSSILQQIQQDFGRLKEKSVQANEMSSGDVDLF</sequence>
<keyword evidence="8" id="KW-1185">Reference proteome</keyword>
<comment type="subcellular location">
    <subcellularLocation>
        <location evidence="1">Membrane</location>
    </subcellularLocation>
</comment>
<evidence type="ECO:0000256" key="5">
    <source>
        <dbReference type="SAM" id="Phobius"/>
    </source>
</evidence>
<dbReference type="InterPro" id="IPR004089">
    <property type="entry name" value="MCPsignal_dom"/>
</dbReference>
<dbReference type="Proteomes" id="UP000254771">
    <property type="component" value="Unassembled WGS sequence"/>
</dbReference>
<evidence type="ECO:0000313" key="8">
    <source>
        <dbReference type="Proteomes" id="UP000254771"/>
    </source>
</evidence>
<reference evidence="7 8" key="1">
    <citation type="journal article" date="2018" name="ISME J.">
        <title>Endosymbiont genomes yield clues of tubeworm success.</title>
        <authorList>
            <person name="Li Y."/>
            <person name="Liles M.R."/>
            <person name="Halanych K.M."/>
        </authorList>
    </citation>
    <scope>NUCLEOTIDE SEQUENCE [LARGE SCALE GENOMIC DNA]</scope>
    <source>
        <strain evidence="7">A1462</strain>
    </source>
</reference>
<dbReference type="GO" id="GO:0007165">
    <property type="term" value="P:signal transduction"/>
    <property type="evidence" value="ECO:0007669"/>
    <property type="project" value="UniProtKB-KW"/>
</dbReference>
<evidence type="ECO:0000256" key="1">
    <source>
        <dbReference type="ARBA" id="ARBA00004370"/>
    </source>
</evidence>
<comment type="caution">
    <text evidence="7">The sequence shown here is derived from an EMBL/GenBank/DDBJ whole genome shotgun (WGS) entry which is preliminary data.</text>
</comment>
<dbReference type="SMART" id="SM00283">
    <property type="entry name" value="MA"/>
    <property type="match status" value="1"/>
</dbReference>
<evidence type="ECO:0000259" key="6">
    <source>
        <dbReference type="PROSITE" id="PS50111"/>
    </source>
</evidence>
<dbReference type="Gene3D" id="1.10.287.950">
    <property type="entry name" value="Methyl-accepting chemotaxis protein"/>
    <property type="match status" value="1"/>
</dbReference>
<dbReference type="EMBL" id="QFXE01000005">
    <property type="protein sequence ID" value="RDH87860.1"/>
    <property type="molecule type" value="Genomic_DNA"/>
</dbReference>
<keyword evidence="5" id="KW-0812">Transmembrane</keyword>
<protein>
    <submittedName>
        <fullName evidence="7">Chemotaxis protein</fullName>
    </submittedName>
</protein>
<accession>A0A370DS56</accession>
<dbReference type="AlphaFoldDB" id="A0A370DS56"/>
<comment type="similarity">
    <text evidence="3">Belongs to the methyl-accepting chemotaxis (MCP) protein family.</text>
</comment>
<evidence type="ECO:0000256" key="3">
    <source>
        <dbReference type="ARBA" id="ARBA00029447"/>
    </source>
</evidence>